<dbReference type="RefSeq" id="WP_213160595.1">
    <property type="nucleotide sequence ID" value="NZ_CP058214.1"/>
</dbReference>
<evidence type="ECO:0000313" key="2">
    <source>
        <dbReference type="EMBL" id="QPC43234.1"/>
    </source>
</evidence>
<sequence>MSTPVFGIAGYKGAGKTTLTERLVAELVARGFAVSTVKHAHHSFDIDQPGRDSHRHRVAGAREVAVVSANRWALIHELKGDPEPPLGEILAKLAPCDLVVAEGYKREAHPKIEVRDAALGHPELAGGDPSVVAIAASGSVEDACVPVFARDDISAIADFVIGHMGLAGTGAAP</sequence>
<dbReference type="Gene3D" id="3.40.50.300">
    <property type="entry name" value="P-loop containing nucleotide triphosphate hydrolases"/>
    <property type="match status" value="1"/>
</dbReference>
<reference evidence="2 3" key="1">
    <citation type="submission" date="2020-06" db="EMBL/GenBank/DDBJ databases">
        <title>Genome sequence of 2 isolates from Red Sea Mangroves.</title>
        <authorList>
            <person name="Sefrji F."/>
            <person name="Michoud G."/>
            <person name="Merlino G."/>
            <person name="Daffonchio D."/>
        </authorList>
    </citation>
    <scope>NUCLEOTIDE SEQUENCE [LARGE SCALE GENOMIC DNA]</scope>
    <source>
        <strain evidence="2 3">R1DC25</strain>
    </source>
</reference>
<evidence type="ECO:0000259" key="1">
    <source>
        <dbReference type="Pfam" id="PF03205"/>
    </source>
</evidence>
<dbReference type="GO" id="GO:0005525">
    <property type="term" value="F:GTP binding"/>
    <property type="evidence" value="ECO:0007669"/>
    <property type="project" value="InterPro"/>
</dbReference>
<accession>A0A7S8C4V2</accession>
<dbReference type="Pfam" id="PF03205">
    <property type="entry name" value="MobB"/>
    <property type="match status" value="1"/>
</dbReference>
<dbReference type="KEGG" id="kmn:HW532_11360"/>
<dbReference type="GO" id="GO:0006777">
    <property type="term" value="P:Mo-molybdopterin cofactor biosynthetic process"/>
    <property type="evidence" value="ECO:0007669"/>
    <property type="project" value="InterPro"/>
</dbReference>
<dbReference type="SUPFAM" id="SSF52540">
    <property type="entry name" value="P-loop containing nucleoside triphosphate hydrolases"/>
    <property type="match status" value="1"/>
</dbReference>
<organism evidence="2 3">
    <name type="scientific">Kaustia mangrovi</name>
    <dbReference type="NCBI Taxonomy" id="2593653"/>
    <lineage>
        <taxon>Bacteria</taxon>
        <taxon>Pseudomonadati</taxon>
        <taxon>Pseudomonadota</taxon>
        <taxon>Alphaproteobacteria</taxon>
        <taxon>Hyphomicrobiales</taxon>
        <taxon>Parvibaculaceae</taxon>
        <taxon>Kaustia</taxon>
    </lineage>
</organism>
<dbReference type="EMBL" id="CP058214">
    <property type="protein sequence ID" value="QPC43234.1"/>
    <property type="molecule type" value="Genomic_DNA"/>
</dbReference>
<dbReference type="InterPro" id="IPR052539">
    <property type="entry name" value="MGD_biosynthesis_adapter"/>
</dbReference>
<evidence type="ECO:0000313" key="3">
    <source>
        <dbReference type="Proteomes" id="UP000593594"/>
    </source>
</evidence>
<name>A0A7S8C4V2_9HYPH</name>
<gene>
    <name evidence="2" type="primary">mobB</name>
    <name evidence="2" type="ORF">HW532_11360</name>
</gene>
<dbReference type="PANTHER" id="PTHR40072:SF1">
    <property type="entry name" value="MOLYBDOPTERIN-GUANINE DINUCLEOTIDE BIOSYNTHESIS ADAPTER PROTEIN"/>
    <property type="match status" value="1"/>
</dbReference>
<dbReference type="CDD" id="cd03116">
    <property type="entry name" value="MobB"/>
    <property type="match status" value="1"/>
</dbReference>
<dbReference type="AlphaFoldDB" id="A0A7S8C4V2"/>
<protein>
    <submittedName>
        <fullName evidence="2">Molybdopterin-guanine dinucleotide biosynthesis protein B</fullName>
    </submittedName>
</protein>
<proteinExistence type="predicted"/>
<keyword evidence="3" id="KW-1185">Reference proteome</keyword>
<dbReference type="InterPro" id="IPR027417">
    <property type="entry name" value="P-loop_NTPase"/>
</dbReference>
<dbReference type="InterPro" id="IPR004435">
    <property type="entry name" value="MobB_dom"/>
</dbReference>
<feature type="domain" description="Molybdopterin-guanine dinucleotide biosynthesis protein B (MobB)" evidence="1">
    <location>
        <begin position="5"/>
        <end position="136"/>
    </location>
</feature>
<dbReference type="PANTHER" id="PTHR40072">
    <property type="entry name" value="MOLYBDOPTERIN-GUANINE DINUCLEOTIDE BIOSYNTHESIS ADAPTER PROTEIN-RELATED"/>
    <property type="match status" value="1"/>
</dbReference>
<dbReference type="NCBIfam" id="TIGR00176">
    <property type="entry name" value="mobB"/>
    <property type="match status" value="1"/>
</dbReference>
<dbReference type="Proteomes" id="UP000593594">
    <property type="component" value="Chromosome"/>
</dbReference>